<gene>
    <name evidence="1" type="ORF">L1987_23296</name>
</gene>
<accession>A0ACB9IGI8</accession>
<dbReference type="EMBL" id="CM042025">
    <property type="protein sequence ID" value="KAI3807369.1"/>
    <property type="molecule type" value="Genomic_DNA"/>
</dbReference>
<comment type="caution">
    <text evidence="1">The sequence shown here is derived from an EMBL/GenBank/DDBJ whole genome shotgun (WGS) entry which is preliminary data.</text>
</comment>
<reference evidence="1 2" key="2">
    <citation type="journal article" date="2022" name="Mol. Ecol. Resour.">
        <title>The genomes of chicory, endive, great burdock and yacon provide insights into Asteraceae paleo-polyploidization history and plant inulin production.</title>
        <authorList>
            <person name="Fan W."/>
            <person name="Wang S."/>
            <person name="Wang H."/>
            <person name="Wang A."/>
            <person name="Jiang F."/>
            <person name="Liu H."/>
            <person name="Zhao H."/>
            <person name="Xu D."/>
            <person name="Zhang Y."/>
        </authorList>
    </citation>
    <scope>NUCLEOTIDE SEQUENCE [LARGE SCALE GENOMIC DNA]</scope>
    <source>
        <strain evidence="2">cv. Yunnan</strain>
        <tissue evidence="1">Leaves</tissue>
    </source>
</reference>
<evidence type="ECO:0000313" key="1">
    <source>
        <dbReference type="EMBL" id="KAI3807369.1"/>
    </source>
</evidence>
<sequence>MLLTRSKILSGSICHCPINTKQQTQLLWKQHCVLVTASHPSPDAETLGTSFIESFVSLSVICPRDMPTIRTVYDAFQEALEALEKFTAENNNNTDLEQDSLVSCDKYDGIGELLNGSTLYKYIGSEFSPLEAISDLGNNSIIQQGMQTDYVQDQVNVAGGSNQIIPEEMEQFQTLNSRDISPFQVGFPNFAEHSNNFNINKQKAMENLSGSQVQISEGTATSSANIPSHRSIPKPINTFHLSTSWLLKNNPENILKTSYSNMLTPRTDALSAENFSSFNRLTTSENTCGTKYVSSTNMQPICVDISYGKMEVCSPKKRIARMSNPTTKHVISTNNEHIASINNNGTNNLLTTKAPTSSTNHFVTSRVIDGSSCGSSCHVKEPHFPTTPLLSSDRILPRNFSSEVPYGHIKAWEGSITSRDQDYSLDLPCGTLLRLRNLLMSEWLRRTIWTVAQALEFRRQDSVSEIVAEVVVRDSDQGLPHPESHYSLSDQGSYFYPQCP</sequence>
<proteinExistence type="predicted"/>
<reference evidence="2" key="1">
    <citation type="journal article" date="2022" name="Mol. Ecol. Resour.">
        <title>The genomes of chicory, endive, great burdock and yacon provide insights into Asteraceae palaeo-polyploidization history and plant inulin production.</title>
        <authorList>
            <person name="Fan W."/>
            <person name="Wang S."/>
            <person name="Wang H."/>
            <person name="Wang A."/>
            <person name="Jiang F."/>
            <person name="Liu H."/>
            <person name="Zhao H."/>
            <person name="Xu D."/>
            <person name="Zhang Y."/>
        </authorList>
    </citation>
    <scope>NUCLEOTIDE SEQUENCE [LARGE SCALE GENOMIC DNA]</scope>
    <source>
        <strain evidence="2">cv. Yunnan</strain>
    </source>
</reference>
<protein>
    <submittedName>
        <fullName evidence="1">Uncharacterized protein</fullName>
    </submittedName>
</protein>
<keyword evidence="2" id="KW-1185">Reference proteome</keyword>
<evidence type="ECO:0000313" key="2">
    <source>
        <dbReference type="Proteomes" id="UP001056120"/>
    </source>
</evidence>
<name>A0ACB9IGI8_9ASTR</name>
<dbReference type="Proteomes" id="UP001056120">
    <property type="component" value="Linkage Group LG08"/>
</dbReference>
<organism evidence="1 2">
    <name type="scientific">Smallanthus sonchifolius</name>
    <dbReference type="NCBI Taxonomy" id="185202"/>
    <lineage>
        <taxon>Eukaryota</taxon>
        <taxon>Viridiplantae</taxon>
        <taxon>Streptophyta</taxon>
        <taxon>Embryophyta</taxon>
        <taxon>Tracheophyta</taxon>
        <taxon>Spermatophyta</taxon>
        <taxon>Magnoliopsida</taxon>
        <taxon>eudicotyledons</taxon>
        <taxon>Gunneridae</taxon>
        <taxon>Pentapetalae</taxon>
        <taxon>asterids</taxon>
        <taxon>campanulids</taxon>
        <taxon>Asterales</taxon>
        <taxon>Asteraceae</taxon>
        <taxon>Asteroideae</taxon>
        <taxon>Heliantheae alliance</taxon>
        <taxon>Millerieae</taxon>
        <taxon>Smallanthus</taxon>
    </lineage>
</organism>